<evidence type="ECO:0000256" key="4">
    <source>
        <dbReference type="ARBA" id="ARBA00022723"/>
    </source>
</evidence>
<comment type="similarity">
    <text evidence="7">Belongs to the radical SAM superfamily. Anaerobic sulfatase-maturating enzyme family.</text>
</comment>
<evidence type="ECO:0000256" key="2">
    <source>
        <dbReference type="ARBA" id="ARBA00022485"/>
    </source>
</evidence>
<dbReference type="PANTHER" id="PTHR43273">
    <property type="entry name" value="ANAEROBIC SULFATASE-MATURATING ENZYME HOMOLOG ASLB-RELATED"/>
    <property type="match status" value="1"/>
</dbReference>
<dbReference type="SFLD" id="SFLDG01386">
    <property type="entry name" value="main_SPASM_domain-containing"/>
    <property type="match status" value="1"/>
</dbReference>
<dbReference type="Proteomes" id="UP000198761">
    <property type="component" value="Unassembled WGS sequence"/>
</dbReference>
<dbReference type="InterPro" id="IPR047207">
    <property type="entry name" value="SPASM_anSME"/>
</dbReference>
<keyword evidence="2" id="KW-0004">4Fe-4S</keyword>
<dbReference type="RefSeq" id="WP_091295432.1">
    <property type="nucleotide sequence ID" value="NZ_FOCE01000001.1"/>
</dbReference>
<dbReference type="PANTHER" id="PTHR43273:SF3">
    <property type="entry name" value="ANAEROBIC SULFATASE-MATURATING ENZYME HOMOLOG ASLB-RELATED"/>
    <property type="match status" value="1"/>
</dbReference>
<dbReference type="InterPro" id="IPR034491">
    <property type="entry name" value="Anaerob_Ser_sulfatase-maturase"/>
</dbReference>
<dbReference type="Pfam" id="PF04055">
    <property type="entry name" value="Radical_SAM"/>
    <property type="match status" value="1"/>
</dbReference>
<dbReference type="SFLD" id="SFLDG01384">
    <property type="entry name" value="thioether_bond_formation_requi"/>
    <property type="match status" value="1"/>
</dbReference>
<keyword evidence="6" id="KW-0411">Iron-sulfur</keyword>
<name>A0A1H7YFX1_9RHOB</name>
<evidence type="ECO:0000259" key="8">
    <source>
        <dbReference type="PROSITE" id="PS51918"/>
    </source>
</evidence>
<dbReference type="SFLD" id="SFLDG01072">
    <property type="entry name" value="dehydrogenase_like"/>
    <property type="match status" value="1"/>
</dbReference>
<dbReference type="CDD" id="cd21120">
    <property type="entry name" value="SPASM_anSME"/>
    <property type="match status" value="1"/>
</dbReference>
<dbReference type="AlphaFoldDB" id="A0A1H7YFX1"/>
<dbReference type="InterPro" id="IPR058240">
    <property type="entry name" value="rSAM_sf"/>
</dbReference>
<accession>A0A1H7YFX1</accession>
<evidence type="ECO:0000256" key="6">
    <source>
        <dbReference type="ARBA" id="ARBA00023014"/>
    </source>
</evidence>
<dbReference type="InterPro" id="IPR023867">
    <property type="entry name" value="Sulphatase_maturase_rSAM"/>
</dbReference>
<dbReference type="SFLD" id="SFLDF00285">
    <property type="entry name" value="anaerobic_Ser-type_sulfatase-m"/>
    <property type="match status" value="1"/>
</dbReference>
<dbReference type="PROSITE" id="PS51918">
    <property type="entry name" value="RADICAL_SAM"/>
    <property type="match status" value="1"/>
</dbReference>
<sequence length="422" mass="48189">MSIPQLDYHLLAKPAGAACNLGCQYCFFLSKEQLYPDESYLMTEEMQERYIRQLLDSSAGEEVQITWQGGEPTLRGIDFFRRSVELANRYRKPHQRILHTIQTNGTLIDDTWAAFFKENGYLVGISIDGPRAMHDAFRVTKRGQGSFDDVIRGWNILRRHGVDVNVLCTVHSMNAAYPQEVYRFFRDDLGAEYIQLIPIVERATPETLDAANSGWGGLRGKDRPLYRQEGQLVTHRTVSGDAFGQFLIGIFDEWIRQDIGRVFVTTFDVALGSWFGQHNACVISPTCGRALALEHNGDVYSCDHFVEPDYLLGNIADTPLAALVASEKQRRFGDAKFETLPKYCKECPVLFACYGECPRNRFLKTPDGEENLNWLCSGYKAFFTHISPYMRRMVELIQNGQFADEIMPEVDRIRQQVSENRT</sequence>
<keyword evidence="3" id="KW-0949">S-adenosyl-L-methionine</keyword>
<organism evidence="9 10">
    <name type="scientific">Gemmobacter aquatilis</name>
    <dbReference type="NCBI Taxonomy" id="933059"/>
    <lineage>
        <taxon>Bacteria</taxon>
        <taxon>Pseudomonadati</taxon>
        <taxon>Pseudomonadota</taxon>
        <taxon>Alphaproteobacteria</taxon>
        <taxon>Rhodobacterales</taxon>
        <taxon>Paracoccaceae</taxon>
        <taxon>Gemmobacter</taxon>
    </lineage>
</organism>
<evidence type="ECO:0000313" key="9">
    <source>
        <dbReference type="EMBL" id="SEM44833.1"/>
    </source>
</evidence>
<keyword evidence="10" id="KW-1185">Reference proteome</keyword>
<feature type="domain" description="Radical SAM core" evidence="8">
    <location>
        <begin position="1"/>
        <end position="241"/>
    </location>
</feature>
<dbReference type="CDD" id="cd01335">
    <property type="entry name" value="Radical_SAM"/>
    <property type="match status" value="1"/>
</dbReference>
<keyword evidence="4" id="KW-0479">Metal-binding</keyword>
<evidence type="ECO:0000256" key="3">
    <source>
        <dbReference type="ARBA" id="ARBA00022691"/>
    </source>
</evidence>
<dbReference type="GO" id="GO:0046872">
    <property type="term" value="F:metal ion binding"/>
    <property type="evidence" value="ECO:0007669"/>
    <property type="project" value="UniProtKB-KW"/>
</dbReference>
<dbReference type="SUPFAM" id="SSF102114">
    <property type="entry name" value="Radical SAM enzymes"/>
    <property type="match status" value="1"/>
</dbReference>
<protein>
    <recommendedName>
        <fullName evidence="8">Radical SAM core domain-containing protein</fullName>
    </recommendedName>
</protein>
<evidence type="ECO:0000256" key="7">
    <source>
        <dbReference type="ARBA" id="ARBA00023601"/>
    </source>
</evidence>
<dbReference type="NCBIfam" id="TIGR04085">
    <property type="entry name" value="rSAM_more_4Fe4S"/>
    <property type="match status" value="1"/>
</dbReference>
<comment type="cofactor">
    <cofactor evidence="1">
        <name>[4Fe-4S] cluster</name>
        <dbReference type="ChEBI" id="CHEBI:49883"/>
    </cofactor>
</comment>
<evidence type="ECO:0000256" key="5">
    <source>
        <dbReference type="ARBA" id="ARBA00023004"/>
    </source>
</evidence>
<dbReference type="InterPro" id="IPR013785">
    <property type="entry name" value="Aldolase_TIM"/>
</dbReference>
<reference evidence="9 10" key="1">
    <citation type="submission" date="2016-10" db="EMBL/GenBank/DDBJ databases">
        <authorList>
            <person name="de Groot N.N."/>
        </authorList>
    </citation>
    <scope>NUCLEOTIDE SEQUENCE [LARGE SCALE GENOMIC DNA]</scope>
    <source>
        <strain evidence="9 10">DSM 3857</strain>
    </source>
</reference>
<dbReference type="EMBL" id="FOCE01000001">
    <property type="protein sequence ID" value="SEM44833.1"/>
    <property type="molecule type" value="Genomic_DNA"/>
</dbReference>
<gene>
    <name evidence="9" type="ORF">SAMN04488103_101183</name>
</gene>
<dbReference type="InterPro" id="IPR007197">
    <property type="entry name" value="rSAM"/>
</dbReference>
<dbReference type="Pfam" id="PF13186">
    <property type="entry name" value="SPASM"/>
    <property type="match status" value="1"/>
</dbReference>
<evidence type="ECO:0000256" key="1">
    <source>
        <dbReference type="ARBA" id="ARBA00001966"/>
    </source>
</evidence>
<dbReference type="GO" id="GO:0016491">
    <property type="term" value="F:oxidoreductase activity"/>
    <property type="evidence" value="ECO:0007669"/>
    <property type="project" value="InterPro"/>
</dbReference>
<keyword evidence="5" id="KW-0408">Iron</keyword>
<proteinExistence type="inferred from homology"/>
<dbReference type="SFLD" id="SFLDS00029">
    <property type="entry name" value="Radical_SAM"/>
    <property type="match status" value="1"/>
</dbReference>
<dbReference type="Gene3D" id="3.20.20.70">
    <property type="entry name" value="Aldolase class I"/>
    <property type="match status" value="1"/>
</dbReference>
<evidence type="ECO:0000313" key="10">
    <source>
        <dbReference type="Proteomes" id="UP000198761"/>
    </source>
</evidence>
<dbReference type="STRING" id="933059.SAMN04488103_101183"/>
<dbReference type="NCBIfam" id="TIGR03942">
    <property type="entry name" value="sulfatase_rSAM"/>
    <property type="match status" value="1"/>
</dbReference>
<dbReference type="SFLD" id="SFLDG01067">
    <property type="entry name" value="SPASM/twitch_domain_containing"/>
    <property type="match status" value="1"/>
</dbReference>
<dbReference type="InterPro" id="IPR023885">
    <property type="entry name" value="4Fe4S-binding_SPASM_dom"/>
</dbReference>
<dbReference type="GO" id="GO:0051539">
    <property type="term" value="F:4 iron, 4 sulfur cluster binding"/>
    <property type="evidence" value="ECO:0007669"/>
    <property type="project" value="UniProtKB-KW"/>
</dbReference>
<dbReference type="OrthoDB" id="9782387at2"/>